<evidence type="ECO:0000256" key="1">
    <source>
        <dbReference type="SAM" id="MobiDB-lite"/>
    </source>
</evidence>
<feature type="compositionally biased region" description="Polar residues" evidence="1">
    <location>
        <begin position="169"/>
        <end position="179"/>
    </location>
</feature>
<comment type="caution">
    <text evidence="2">The sequence shown here is derived from an EMBL/GenBank/DDBJ whole genome shotgun (WGS) entry which is preliminary data.</text>
</comment>
<reference evidence="2 3" key="1">
    <citation type="submission" date="2024-09" db="EMBL/GenBank/DDBJ databases">
        <authorList>
            <person name="Sun Q."/>
            <person name="Mori K."/>
        </authorList>
    </citation>
    <scope>NUCLEOTIDE SEQUENCE [LARGE SCALE GENOMIC DNA]</scope>
    <source>
        <strain evidence="2 3">JCM 1342</strain>
    </source>
</reference>
<sequence length="207" mass="22983">MTLSMEPRVEPNPYRAQPHPEPLSAAEAGVEELTIAECWRLVELSRLGRLALEAFDGHPDVFPLNFLVHDGSVFVRSAPGSKLRSMAANPAVAFEVDGSDEKYYWSVVIRAKAERMDTDAEIEASGVLNLVSWSPTSKHDFVRLVPVTVSGRRFPRHLRRTWIRRDLNAQASEQSTAPRSPTDPAPAVGSPEHDKPQPIPHFAPLPH</sequence>
<proteinExistence type="predicted"/>
<dbReference type="Pfam" id="PF12900">
    <property type="entry name" value="Pyridox_ox_2"/>
    <property type="match status" value="1"/>
</dbReference>
<dbReference type="RefSeq" id="WP_344714470.1">
    <property type="nucleotide sequence ID" value="NZ_BAAAWH010000001.1"/>
</dbReference>
<feature type="compositionally biased region" description="Pro residues" evidence="1">
    <location>
        <begin position="197"/>
        <end position="207"/>
    </location>
</feature>
<evidence type="ECO:0000313" key="3">
    <source>
        <dbReference type="Proteomes" id="UP001589611"/>
    </source>
</evidence>
<gene>
    <name evidence="2" type="ORF">ACFFPJ_06295</name>
</gene>
<dbReference type="Gene3D" id="2.30.110.10">
    <property type="entry name" value="Electron Transport, Fmn-binding Protein, Chain A"/>
    <property type="match status" value="1"/>
</dbReference>
<evidence type="ECO:0000313" key="2">
    <source>
        <dbReference type="EMBL" id="MFB9645402.1"/>
    </source>
</evidence>
<keyword evidence="3" id="KW-1185">Reference proteome</keyword>
<dbReference type="Proteomes" id="UP001589611">
    <property type="component" value="Unassembled WGS sequence"/>
</dbReference>
<dbReference type="EMBL" id="JBHMBE010000002">
    <property type="protein sequence ID" value="MFB9645402.1"/>
    <property type="molecule type" value="Genomic_DNA"/>
</dbReference>
<feature type="region of interest" description="Disordered" evidence="1">
    <location>
        <begin position="165"/>
        <end position="207"/>
    </location>
</feature>
<organism evidence="2 3">
    <name type="scientific">Microbacterium terregens</name>
    <dbReference type="NCBI Taxonomy" id="69363"/>
    <lineage>
        <taxon>Bacteria</taxon>
        <taxon>Bacillati</taxon>
        <taxon>Actinomycetota</taxon>
        <taxon>Actinomycetes</taxon>
        <taxon>Micrococcales</taxon>
        <taxon>Microbacteriaceae</taxon>
        <taxon>Microbacterium</taxon>
    </lineage>
</organism>
<name>A0ABV5SYH7_9MICO</name>
<dbReference type="SUPFAM" id="SSF50475">
    <property type="entry name" value="FMN-binding split barrel"/>
    <property type="match status" value="1"/>
</dbReference>
<dbReference type="InterPro" id="IPR024747">
    <property type="entry name" value="Pyridox_Oxase-rel"/>
</dbReference>
<protein>
    <submittedName>
        <fullName evidence="2">Pyridoxamine 5'-phosphate oxidase family protein</fullName>
    </submittedName>
</protein>
<accession>A0ABV5SYH7</accession>
<feature type="region of interest" description="Disordered" evidence="1">
    <location>
        <begin position="1"/>
        <end position="21"/>
    </location>
</feature>
<dbReference type="InterPro" id="IPR012349">
    <property type="entry name" value="Split_barrel_FMN-bd"/>
</dbReference>